<dbReference type="PANTHER" id="PTHR47969:SF9">
    <property type="entry name" value="KINESIN-LIKE PROTEIN"/>
    <property type="match status" value="1"/>
</dbReference>
<reference evidence="5 6" key="1">
    <citation type="submission" date="2023-12" db="EMBL/GenBank/DDBJ databases">
        <title>A high-quality genome assembly for Dillenia turbinata (Dilleniales).</title>
        <authorList>
            <person name="Chanderbali A."/>
        </authorList>
    </citation>
    <scope>NUCLEOTIDE SEQUENCE [LARGE SCALE GENOMIC DNA]</scope>
    <source>
        <strain evidence="5">LSX21</strain>
        <tissue evidence="5">Leaf</tissue>
    </source>
</reference>
<accession>A0AAN8YTJ6</accession>
<dbReference type="GO" id="GO:0005524">
    <property type="term" value="F:ATP binding"/>
    <property type="evidence" value="ECO:0007669"/>
    <property type="project" value="UniProtKB-UniRule"/>
</dbReference>
<keyword evidence="6" id="KW-1185">Reference proteome</keyword>
<evidence type="ECO:0000259" key="4">
    <source>
        <dbReference type="PROSITE" id="PS50067"/>
    </source>
</evidence>
<evidence type="ECO:0000313" key="5">
    <source>
        <dbReference type="EMBL" id="KAK6914699.1"/>
    </source>
</evidence>
<dbReference type="GO" id="GO:0007052">
    <property type="term" value="P:mitotic spindle organization"/>
    <property type="evidence" value="ECO:0007669"/>
    <property type="project" value="TreeGrafter"/>
</dbReference>
<dbReference type="InterPro" id="IPR001752">
    <property type="entry name" value="Kinesin_motor_dom"/>
</dbReference>
<dbReference type="GO" id="GO:0007018">
    <property type="term" value="P:microtubule-based movement"/>
    <property type="evidence" value="ECO:0007669"/>
    <property type="project" value="InterPro"/>
</dbReference>
<dbReference type="InterPro" id="IPR027417">
    <property type="entry name" value="P-loop_NTPase"/>
</dbReference>
<dbReference type="Gene3D" id="3.40.850.10">
    <property type="entry name" value="Kinesin motor domain"/>
    <property type="match status" value="1"/>
</dbReference>
<organism evidence="5 6">
    <name type="scientific">Dillenia turbinata</name>
    <dbReference type="NCBI Taxonomy" id="194707"/>
    <lineage>
        <taxon>Eukaryota</taxon>
        <taxon>Viridiplantae</taxon>
        <taxon>Streptophyta</taxon>
        <taxon>Embryophyta</taxon>
        <taxon>Tracheophyta</taxon>
        <taxon>Spermatophyta</taxon>
        <taxon>Magnoliopsida</taxon>
        <taxon>eudicotyledons</taxon>
        <taxon>Gunneridae</taxon>
        <taxon>Pentapetalae</taxon>
        <taxon>Dilleniales</taxon>
        <taxon>Dilleniaceae</taxon>
        <taxon>Dillenia</taxon>
    </lineage>
</organism>
<dbReference type="AlphaFoldDB" id="A0AAN8YTJ6"/>
<dbReference type="GO" id="GO:0008017">
    <property type="term" value="F:microtubule binding"/>
    <property type="evidence" value="ECO:0007669"/>
    <property type="project" value="InterPro"/>
</dbReference>
<comment type="caution">
    <text evidence="5">The sequence shown here is derived from an EMBL/GenBank/DDBJ whole genome shotgun (WGS) entry which is preliminary data.</text>
</comment>
<dbReference type="PROSITE" id="PS50067">
    <property type="entry name" value="KINESIN_MOTOR_2"/>
    <property type="match status" value="1"/>
</dbReference>
<protein>
    <submittedName>
        <fullName evidence="5">Kinesin motor domain</fullName>
    </submittedName>
</protein>
<dbReference type="InterPro" id="IPR027640">
    <property type="entry name" value="Kinesin-like_fam"/>
</dbReference>
<feature type="domain" description="Kinesin motor" evidence="4">
    <location>
        <begin position="27"/>
        <end position="142"/>
    </location>
</feature>
<feature type="region of interest" description="Disordered" evidence="3">
    <location>
        <begin position="1"/>
        <end position="20"/>
    </location>
</feature>
<feature type="compositionally biased region" description="Polar residues" evidence="3">
    <location>
        <begin position="1"/>
        <end position="19"/>
    </location>
</feature>
<keyword evidence="2" id="KW-0547">Nucleotide-binding</keyword>
<evidence type="ECO:0000256" key="3">
    <source>
        <dbReference type="SAM" id="MobiDB-lite"/>
    </source>
</evidence>
<proteinExistence type="inferred from homology"/>
<gene>
    <name evidence="5" type="ORF">RJ641_019816</name>
</gene>
<comment type="similarity">
    <text evidence="2">Belongs to the TRAFAC class myosin-kinesin ATPase superfamily. Kinesin family.</text>
</comment>
<dbReference type="Proteomes" id="UP001370490">
    <property type="component" value="Unassembled WGS sequence"/>
</dbReference>
<evidence type="ECO:0000256" key="2">
    <source>
        <dbReference type="PROSITE-ProRule" id="PRU00283"/>
    </source>
</evidence>
<keyword evidence="2" id="KW-0067">ATP-binding</keyword>
<dbReference type="PANTHER" id="PTHR47969">
    <property type="entry name" value="CHROMOSOME-ASSOCIATED KINESIN KIF4A-RELATED"/>
    <property type="match status" value="1"/>
</dbReference>
<keyword evidence="1 2" id="KW-0505">Motor protein</keyword>
<feature type="binding site" evidence="2">
    <location>
        <begin position="121"/>
        <end position="128"/>
    </location>
    <ligand>
        <name>ATP</name>
        <dbReference type="ChEBI" id="CHEBI:30616"/>
    </ligand>
</feature>
<dbReference type="GO" id="GO:0005875">
    <property type="term" value="C:microtubule associated complex"/>
    <property type="evidence" value="ECO:0007669"/>
    <property type="project" value="TreeGrafter"/>
</dbReference>
<dbReference type="Pfam" id="PF00225">
    <property type="entry name" value="Kinesin"/>
    <property type="match status" value="1"/>
</dbReference>
<name>A0AAN8YTJ6_9MAGN</name>
<sequence>MSNQMGFPITPQTSKLNPNPTRPLISKVRVVVRVRPFLPNEIDEKRGHPISCVSVLDPEIESQEEVTVRLKDLQTSRNECYKLDSFFGEEDNNVGQIFLKEVNPLIPEIFRGFNATVFVYGATGSGKTYTMQGSNFWQRSSE</sequence>
<dbReference type="GO" id="GO:0003777">
    <property type="term" value="F:microtubule motor activity"/>
    <property type="evidence" value="ECO:0007669"/>
    <property type="project" value="InterPro"/>
</dbReference>
<dbReference type="EMBL" id="JBAMMX010000025">
    <property type="protein sequence ID" value="KAK6914699.1"/>
    <property type="molecule type" value="Genomic_DNA"/>
</dbReference>
<dbReference type="SUPFAM" id="SSF52540">
    <property type="entry name" value="P-loop containing nucleoside triphosphate hydrolases"/>
    <property type="match status" value="1"/>
</dbReference>
<evidence type="ECO:0000313" key="6">
    <source>
        <dbReference type="Proteomes" id="UP001370490"/>
    </source>
</evidence>
<dbReference type="InterPro" id="IPR036961">
    <property type="entry name" value="Kinesin_motor_dom_sf"/>
</dbReference>
<dbReference type="GO" id="GO:0051231">
    <property type="term" value="P:spindle elongation"/>
    <property type="evidence" value="ECO:0007669"/>
    <property type="project" value="TreeGrafter"/>
</dbReference>
<evidence type="ECO:0000256" key="1">
    <source>
        <dbReference type="ARBA" id="ARBA00023175"/>
    </source>
</evidence>